<accession>A0A0E4HGZ8</accession>
<dbReference type="AlphaFoldDB" id="A0A0E4HGZ8"/>
<proteinExistence type="predicted"/>
<gene>
    <name evidence="1" type="ORF">PRIO_5405</name>
</gene>
<evidence type="ECO:0000313" key="2">
    <source>
        <dbReference type="Proteomes" id="UP000033163"/>
    </source>
</evidence>
<reference evidence="2" key="1">
    <citation type="submission" date="2015-03" db="EMBL/GenBank/DDBJ databases">
        <authorList>
            <person name="Wibberg D."/>
        </authorList>
    </citation>
    <scope>NUCLEOTIDE SEQUENCE [LARGE SCALE GENOMIC DNA]</scope>
</reference>
<dbReference type="EMBL" id="LN831776">
    <property type="protein sequence ID" value="CQR57794.1"/>
    <property type="molecule type" value="Genomic_DNA"/>
</dbReference>
<dbReference type="PATRIC" id="fig|1073571.4.peg.5793"/>
<name>A0A0E4HGZ8_9BACL</name>
<evidence type="ECO:0000313" key="1">
    <source>
        <dbReference type="EMBL" id="CQR57794.1"/>
    </source>
</evidence>
<organism evidence="1 2">
    <name type="scientific">Paenibacillus riograndensis SBR5</name>
    <dbReference type="NCBI Taxonomy" id="1073571"/>
    <lineage>
        <taxon>Bacteria</taxon>
        <taxon>Bacillati</taxon>
        <taxon>Bacillota</taxon>
        <taxon>Bacilli</taxon>
        <taxon>Bacillales</taxon>
        <taxon>Paenibacillaceae</taxon>
        <taxon>Paenibacillus</taxon>
        <taxon>Paenibacillus sonchi group</taxon>
    </lineage>
</organism>
<protein>
    <submittedName>
        <fullName evidence="1">Uncharacterized protein</fullName>
    </submittedName>
</protein>
<dbReference type="KEGG" id="pri:PRIO_5405"/>
<dbReference type="Proteomes" id="UP000033163">
    <property type="component" value="Chromosome I"/>
</dbReference>
<sequence>MWTADKKFEITDPNHVFKDDKSVLLDYNNYYLDFINSSKVLSNAVFSCDILNTAFIELVKVVPVNLQVSSKSTCTNE</sequence>
<dbReference type="HOGENOM" id="CLU_2634787_0_0_9"/>